<dbReference type="HOGENOM" id="CLU_1123460_0_0_9"/>
<protein>
    <submittedName>
        <fullName evidence="3">Uncharacterized protein</fullName>
    </submittedName>
</protein>
<evidence type="ECO:0000313" key="4">
    <source>
        <dbReference type="Proteomes" id="UP000004283"/>
    </source>
</evidence>
<gene>
    <name evidence="3" type="ORF">HMPREF0555_0782</name>
</gene>
<dbReference type="EMBL" id="ACKV01000037">
    <property type="protein sequence ID" value="EEJ42614.1"/>
    <property type="molecule type" value="Genomic_DNA"/>
</dbReference>
<reference evidence="3 4" key="1">
    <citation type="submission" date="2009-04" db="EMBL/GenBank/DDBJ databases">
        <authorList>
            <person name="Qin X."/>
            <person name="Bachman B."/>
            <person name="Battles P."/>
            <person name="Bell A."/>
            <person name="Bess C."/>
            <person name="Bickham C."/>
            <person name="Chaboub L."/>
            <person name="Chen D."/>
            <person name="Coyle M."/>
            <person name="Deiros D.R."/>
            <person name="Dinh H."/>
            <person name="Forbes L."/>
            <person name="Fowler G."/>
            <person name="Francisco L."/>
            <person name="Fu Q."/>
            <person name="Gubbala S."/>
            <person name="Hale W."/>
            <person name="Han Y."/>
            <person name="Hemphill L."/>
            <person name="Highlander S.K."/>
            <person name="Hirani K."/>
            <person name="Hogues M."/>
            <person name="Jackson L."/>
            <person name="Jakkamsetti A."/>
            <person name="Javaid M."/>
            <person name="Jiang H."/>
            <person name="Korchina V."/>
            <person name="Kovar C."/>
            <person name="Lara F."/>
            <person name="Lee S."/>
            <person name="Mata R."/>
            <person name="Mathew T."/>
            <person name="Moen C."/>
            <person name="Morales K."/>
            <person name="Munidasa M."/>
            <person name="Nazareth L."/>
            <person name="Ngo R."/>
            <person name="Nguyen L."/>
            <person name="Okwuonu G."/>
            <person name="Ongeri F."/>
            <person name="Patil S."/>
            <person name="Petrosino J."/>
            <person name="Pham C."/>
            <person name="Pham P."/>
            <person name="Pu L.-L."/>
            <person name="Puazo M."/>
            <person name="Raj R."/>
            <person name="Reid J."/>
            <person name="Rouhana J."/>
            <person name="Saada N."/>
            <person name="Shang Y."/>
            <person name="Simmons D."/>
            <person name="Thornton R."/>
            <person name="Warren J."/>
            <person name="Weissenberger G."/>
            <person name="Zhang J."/>
            <person name="Zhang L."/>
            <person name="Zhou C."/>
            <person name="Zhu D."/>
            <person name="Muzny D."/>
            <person name="Worley K."/>
            <person name="Gibbs R."/>
        </authorList>
    </citation>
    <scope>NUCLEOTIDE SEQUENCE [LARGE SCALE GENOMIC DNA]</scope>
    <source>
        <strain evidence="3 4">ATCC 19254</strain>
    </source>
</reference>
<evidence type="ECO:0000313" key="3">
    <source>
        <dbReference type="EMBL" id="EEJ42614.1"/>
    </source>
</evidence>
<keyword evidence="2" id="KW-1133">Transmembrane helix</keyword>
<accession>C2KJG6</accession>
<comment type="caution">
    <text evidence="3">The sequence shown here is derived from an EMBL/GenBank/DDBJ whole genome shotgun (WGS) entry which is preliminary data.</text>
</comment>
<proteinExistence type="predicted"/>
<evidence type="ECO:0000256" key="1">
    <source>
        <dbReference type="SAM" id="MobiDB-lite"/>
    </source>
</evidence>
<feature type="region of interest" description="Disordered" evidence="1">
    <location>
        <begin position="51"/>
        <end position="93"/>
    </location>
</feature>
<sequence>MCRATTFNRFRRLLKWKRKNLGYKQPIIIMAIILIVLVGIIEISMNISSGGSNRTSTALKSRYSSDETDYSDDESTSSSEESESSSSSSNNFSTDIKTSLANLKADISTMPKDNYDNIENSTLEKMYFDPTGANPSASSQISAAMNSLKNVQKLADDAKELANKPDSDYTQDDKNKLTNYSTVLNEYLLAFKDYATVTYQDKYTSEDPSTSQSDKQLLIDEMNTARSNWTDKKNQWLSQYNEIINQQ</sequence>
<feature type="transmembrane region" description="Helical" evidence="2">
    <location>
        <begin position="21"/>
        <end position="41"/>
    </location>
</feature>
<name>C2KJG6_LEUMC</name>
<evidence type="ECO:0000256" key="2">
    <source>
        <dbReference type="SAM" id="Phobius"/>
    </source>
</evidence>
<dbReference type="Proteomes" id="UP000004283">
    <property type="component" value="Unassembled WGS sequence"/>
</dbReference>
<feature type="compositionally biased region" description="Acidic residues" evidence="1">
    <location>
        <begin position="66"/>
        <end position="83"/>
    </location>
</feature>
<keyword evidence="2" id="KW-0812">Transmembrane</keyword>
<organism evidence="3 4">
    <name type="scientific">Leuconostoc mesenteroides subsp. cremoris ATCC 19254</name>
    <dbReference type="NCBI Taxonomy" id="586220"/>
    <lineage>
        <taxon>Bacteria</taxon>
        <taxon>Bacillati</taxon>
        <taxon>Bacillota</taxon>
        <taxon>Bacilli</taxon>
        <taxon>Lactobacillales</taxon>
        <taxon>Lactobacillaceae</taxon>
        <taxon>Leuconostoc</taxon>
    </lineage>
</organism>
<keyword evidence="2" id="KW-0472">Membrane</keyword>
<dbReference type="AlphaFoldDB" id="C2KJG6"/>